<reference evidence="1 2" key="1">
    <citation type="submission" date="2020-08" db="EMBL/GenBank/DDBJ databases">
        <title>Genomic Encyclopedia of Type Strains, Phase IV (KMG-IV): sequencing the most valuable type-strain genomes for metagenomic binning, comparative biology and taxonomic classification.</title>
        <authorList>
            <person name="Goeker M."/>
        </authorList>
    </citation>
    <scope>NUCLEOTIDE SEQUENCE [LARGE SCALE GENOMIC DNA]</scope>
    <source>
        <strain evidence="1 2">DSM 27939</strain>
    </source>
</reference>
<proteinExistence type="predicted"/>
<dbReference type="RefSeq" id="WP_184137480.1">
    <property type="nucleotide sequence ID" value="NZ_JACHFL010000021.1"/>
</dbReference>
<organism evidence="1 2">
    <name type="scientific">Deinococcus humi</name>
    <dbReference type="NCBI Taxonomy" id="662880"/>
    <lineage>
        <taxon>Bacteria</taxon>
        <taxon>Thermotogati</taxon>
        <taxon>Deinococcota</taxon>
        <taxon>Deinococci</taxon>
        <taxon>Deinococcales</taxon>
        <taxon>Deinococcaceae</taxon>
        <taxon>Deinococcus</taxon>
    </lineage>
</organism>
<dbReference type="AlphaFoldDB" id="A0A7W8JYV3"/>
<dbReference type="EMBL" id="JACHFL010000021">
    <property type="protein sequence ID" value="MBB5365735.1"/>
    <property type="molecule type" value="Genomic_DNA"/>
</dbReference>
<comment type="caution">
    <text evidence="1">The sequence shown here is derived from an EMBL/GenBank/DDBJ whole genome shotgun (WGS) entry which is preliminary data.</text>
</comment>
<evidence type="ECO:0000313" key="1">
    <source>
        <dbReference type="EMBL" id="MBB5365735.1"/>
    </source>
</evidence>
<gene>
    <name evidence="1" type="ORF">HNQ08_004861</name>
</gene>
<accession>A0A7W8JYV3</accession>
<name>A0A7W8JYV3_9DEIO</name>
<protein>
    <submittedName>
        <fullName evidence="1">Uncharacterized protein</fullName>
    </submittedName>
</protein>
<dbReference type="Proteomes" id="UP000552709">
    <property type="component" value="Unassembled WGS sequence"/>
</dbReference>
<evidence type="ECO:0000313" key="2">
    <source>
        <dbReference type="Proteomes" id="UP000552709"/>
    </source>
</evidence>
<sequence length="132" mass="14385">MTLSHPLVETGRGYTRAEISKILGGSPQPYLPHKDGRVVAGCFSVKKGPFAPREILVGEGAGVEGSAAMLCQQAEAIPVFMKGPEVMKGEGRWFYSGMYRVGHWTQDPEVLARYAEEGGRGTLTRVMFLIRA</sequence>
<keyword evidence="2" id="KW-1185">Reference proteome</keyword>